<sequence length="71" mass="7230">MSDGNLACGRVAAVALICAVGIISQSHPGPSTTTMVSTLTSRSSPGGSRTTEPRGKMRVIVRNGDENSPST</sequence>
<protein>
    <recommendedName>
        <fullName evidence="4">Secreted protein</fullName>
    </recommendedName>
</protein>
<dbReference type="GeneID" id="92080390"/>
<dbReference type="Proteomes" id="UP001391051">
    <property type="component" value="Unassembled WGS sequence"/>
</dbReference>
<reference evidence="2 3" key="1">
    <citation type="submission" date="2023-01" db="EMBL/GenBank/DDBJ databases">
        <title>Analysis of 21 Apiospora genomes using comparative genomics revels a genus with tremendous synthesis potential of carbohydrate active enzymes and secondary metabolites.</title>
        <authorList>
            <person name="Sorensen T."/>
        </authorList>
    </citation>
    <scope>NUCLEOTIDE SEQUENCE [LARGE SCALE GENOMIC DNA]</scope>
    <source>
        <strain evidence="2 3">CBS 24483</strain>
    </source>
</reference>
<keyword evidence="3" id="KW-1185">Reference proteome</keyword>
<dbReference type="EMBL" id="JAQQWE010000007">
    <property type="protein sequence ID" value="KAK7946785.1"/>
    <property type="molecule type" value="Genomic_DNA"/>
</dbReference>
<accession>A0ABR1Q470</accession>
<comment type="caution">
    <text evidence="2">The sequence shown here is derived from an EMBL/GenBank/DDBJ whole genome shotgun (WGS) entry which is preliminary data.</text>
</comment>
<feature type="compositionally biased region" description="Polar residues" evidence="1">
    <location>
        <begin position="26"/>
        <end position="36"/>
    </location>
</feature>
<dbReference type="RefSeq" id="XP_066696819.1">
    <property type="nucleotide sequence ID" value="XM_066847328.1"/>
</dbReference>
<evidence type="ECO:0000313" key="2">
    <source>
        <dbReference type="EMBL" id="KAK7946785.1"/>
    </source>
</evidence>
<evidence type="ECO:0000256" key="1">
    <source>
        <dbReference type="SAM" id="MobiDB-lite"/>
    </source>
</evidence>
<evidence type="ECO:0008006" key="4">
    <source>
        <dbReference type="Google" id="ProtNLM"/>
    </source>
</evidence>
<gene>
    <name evidence="2" type="ORF">PG986_011106</name>
</gene>
<name>A0ABR1Q470_9PEZI</name>
<proteinExistence type="predicted"/>
<feature type="region of interest" description="Disordered" evidence="1">
    <location>
        <begin position="26"/>
        <end position="71"/>
    </location>
</feature>
<evidence type="ECO:0000313" key="3">
    <source>
        <dbReference type="Proteomes" id="UP001391051"/>
    </source>
</evidence>
<feature type="compositionally biased region" description="Low complexity" evidence="1">
    <location>
        <begin position="37"/>
        <end position="50"/>
    </location>
</feature>
<organism evidence="2 3">
    <name type="scientific">Apiospora aurea</name>
    <dbReference type="NCBI Taxonomy" id="335848"/>
    <lineage>
        <taxon>Eukaryota</taxon>
        <taxon>Fungi</taxon>
        <taxon>Dikarya</taxon>
        <taxon>Ascomycota</taxon>
        <taxon>Pezizomycotina</taxon>
        <taxon>Sordariomycetes</taxon>
        <taxon>Xylariomycetidae</taxon>
        <taxon>Amphisphaeriales</taxon>
        <taxon>Apiosporaceae</taxon>
        <taxon>Apiospora</taxon>
    </lineage>
</organism>